<keyword evidence="7" id="KW-1185">Reference proteome</keyword>
<comment type="similarity">
    <text evidence="1">Belongs to the metallo-dependent hydrolases superfamily. ATZ/TRZ family.</text>
</comment>
<accession>A0A9X2EKV4</accession>
<dbReference type="RefSeq" id="WP_252465586.1">
    <property type="nucleotide sequence ID" value="NZ_JALBWM010000020.1"/>
</dbReference>
<keyword evidence="4" id="KW-0862">Zinc</keyword>
<evidence type="ECO:0000256" key="3">
    <source>
        <dbReference type="ARBA" id="ARBA00022801"/>
    </source>
</evidence>
<keyword evidence="2" id="KW-0479">Metal-binding</keyword>
<proteinExistence type="inferred from homology"/>
<evidence type="ECO:0000256" key="1">
    <source>
        <dbReference type="ARBA" id="ARBA00006745"/>
    </source>
</evidence>
<dbReference type="PANTHER" id="PTHR43794">
    <property type="entry name" value="AMINOHYDROLASE SSNA-RELATED"/>
    <property type="match status" value="1"/>
</dbReference>
<dbReference type="Gene3D" id="2.30.40.10">
    <property type="entry name" value="Urease, subunit C, domain 1"/>
    <property type="match status" value="1"/>
</dbReference>
<dbReference type="GO" id="GO:0046872">
    <property type="term" value="F:metal ion binding"/>
    <property type="evidence" value="ECO:0007669"/>
    <property type="project" value="UniProtKB-KW"/>
</dbReference>
<dbReference type="PANTHER" id="PTHR43794:SF11">
    <property type="entry name" value="AMIDOHYDROLASE-RELATED DOMAIN-CONTAINING PROTEIN"/>
    <property type="match status" value="1"/>
</dbReference>
<dbReference type="InterPro" id="IPR050287">
    <property type="entry name" value="MTA/SAH_deaminase"/>
</dbReference>
<evidence type="ECO:0000313" key="7">
    <source>
        <dbReference type="Proteomes" id="UP001139028"/>
    </source>
</evidence>
<dbReference type="EMBL" id="JALBWM010000020">
    <property type="protein sequence ID" value="MCO1334097.1"/>
    <property type="molecule type" value="Genomic_DNA"/>
</dbReference>
<comment type="caution">
    <text evidence="6">The sequence shown here is derived from an EMBL/GenBank/DDBJ whole genome shotgun (WGS) entry which is preliminary data.</text>
</comment>
<evidence type="ECO:0000259" key="5">
    <source>
        <dbReference type="Pfam" id="PF01979"/>
    </source>
</evidence>
<keyword evidence="3 6" id="KW-0378">Hydrolase</keyword>
<dbReference type="InterPro" id="IPR032466">
    <property type="entry name" value="Metal_Hydrolase"/>
</dbReference>
<organism evidence="6 7">
    <name type="scientific">Microbulbifer okhotskensis</name>
    <dbReference type="NCBI Taxonomy" id="2926617"/>
    <lineage>
        <taxon>Bacteria</taxon>
        <taxon>Pseudomonadati</taxon>
        <taxon>Pseudomonadota</taxon>
        <taxon>Gammaproteobacteria</taxon>
        <taxon>Cellvibrionales</taxon>
        <taxon>Microbulbiferaceae</taxon>
        <taxon>Microbulbifer</taxon>
    </lineage>
</organism>
<dbReference type="FunFam" id="3.20.20.140:FF:000014">
    <property type="entry name" value="5-methylthioadenosine/S-adenosylhomocysteine deaminase"/>
    <property type="match status" value="1"/>
</dbReference>
<protein>
    <submittedName>
        <fullName evidence="6">TRZ/ATZ family hydrolase</fullName>
    </submittedName>
</protein>
<feature type="domain" description="Amidohydrolase-related" evidence="5">
    <location>
        <begin position="62"/>
        <end position="410"/>
    </location>
</feature>
<dbReference type="Proteomes" id="UP001139028">
    <property type="component" value="Unassembled WGS sequence"/>
</dbReference>
<dbReference type="GO" id="GO:0019239">
    <property type="term" value="F:deaminase activity"/>
    <property type="evidence" value="ECO:0007669"/>
    <property type="project" value="UniProtKB-ARBA"/>
</dbReference>
<dbReference type="Pfam" id="PF01979">
    <property type="entry name" value="Amidohydro_1"/>
    <property type="match status" value="1"/>
</dbReference>
<dbReference type="SUPFAM" id="SSF51556">
    <property type="entry name" value="Metallo-dependent hydrolases"/>
    <property type="match status" value="1"/>
</dbReference>
<dbReference type="InterPro" id="IPR011059">
    <property type="entry name" value="Metal-dep_hydrolase_composite"/>
</dbReference>
<dbReference type="CDD" id="cd01298">
    <property type="entry name" value="ATZ_TRZ_like"/>
    <property type="match status" value="1"/>
</dbReference>
<sequence length="441" mass="48137">MQQTVDTLIHARWIIPVVPEQKVYENCSLAIEQGKISALVPTTEAAIRFKAKHEVELGKHAIIPGLINTHNHAPMTLLRGFADDRPLQEWLEQYIWPTEQRWVGPQFAADGSRQAIAEMLRSGTTTFSDQYFFPEAVAIAARESGIRAHIAFPVLDAPTPWSRDSDEALRKGLALRDDYRAHDRIEVVFAPHAPYTVGDKTLEKIAVCSAEAQIPMQMHLHETHAEVEHALALTGERPIERLSRLGLLGPQTLCVHMVATNQRDIELLQLTGAHVSHCPTSNLKLASGFCPTYEMLEAGINVSLGTDGAASNNTQDLFSEANTAALLAKAVSGKATALPAHQVLSMATLNGAKALGIDGVTGSLEVGKSADITAINLGGLEQQPLHDPMSQLIYANGGHNVSDVWVAGRQLLKGRKLQTLNETEVIQRAQVWRDRITGNSR</sequence>
<gene>
    <name evidence="6" type="ORF">MO867_07045</name>
</gene>
<dbReference type="SUPFAM" id="SSF51338">
    <property type="entry name" value="Composite domain of metallo-dependent hydrolases"/>
    <property type="match status" value="2"/>
</dbReference>
<name>A0A9X2EKV4_9GAMM</name>
<evidence type="ECO:0000313" key="6">
    <source>
        <dbReference type="EMBL" id="MCO1334097.1"/>
    </source>
</evidence>
<dbReference type="AlphaFoldDB" id="A0A9X2EKV4"/>
<evidence type="ECO:0000256" key="4">
    <source>
        <dbReference type="ARBA" id="ARBA00022833"/>
    </source>
</evidence>
<dbReference type="InterPro" id="IPR006680">
    <property type="entry name" value="Amidohydro-rel"/>
</dbReference>
<dbReference type="GO" id="GO:0016814">
    <property type="term" value="F:hydrolase activity, acting on carbon-nitrogen (but not peptide) bonds, in cyclic amidines"/>
    <property type="evidence" value="ECO:0007669"/>
    <property type="project" value="UniProtKB-ARBA"/>
</dbReference>
<dbReference type="NCBIfam" id="NF006549">
    <property type="entry name" value="PRK09045.1"/>
    <property type="match status" value="1"/>
</dbReference>
<reference evidence="6" key="1">
    <citation type="journal article" date="2022" name="Arch. Microbiol.">
        <title>Microbulbifer okhotskensis sp. nov., isolated from a deep bottom sediment of the Okhotsk Sea.</title>
        <authorList>
            <person name="Romanenko L."/>
            <person name="Kurilenko V."/>
            <person name="Otstavnykh N."/>
            <person name="Velansky P."/>
            <person name="Isaeva M."/>
            <person name="Mikhailov V."/>
        </authorList>
    </citation>
    <scope>NUCLEOTIDE SEQUENCE</scope>
    <source>
        <strain evidence="6">OS29</strain>
    </source>
</reference>
<evidence type="ECO:0000256" key="2">
    <source>
        <dbReference type="ARBA" id="ARBA00022723"/>
    </source>
</evidence>
<dbReference type="Gene3D" id="3.20.20.140">
    <property type="entry name" value="Metal-dependent hydrolases"/>
    <property type="match status" value="1"/>
</dbReference>